<evidence type="ECO:0000256" key="4">
    <source>
        <dbReference type="RuleBase" id="RU000363"/>
    </source>
</evidence>
<dbReference type="PROSITE" id="PS00061">
    <property type="entry name" value="ADH_SHORT"/>
    <property type="match status" value="1"/>
</dbReference>
<dbReference type="GO" id="GO:0048038">
    <property type="term" value="F:quinone binding"/>
    <property type="evidence" value="ECO:0007669"/>
    <property type="project" value="TreeGrafter"/>
</dbReference>
<dbReference type="OrthoDB" id="417891at2759"/>
<dbReference type="GeneID" id="62195845"/>
<dbReference type="PANTHER" id="PTHR42760">
    <property type="entry name" value="SHORT-CHAIN DEHYDROGENASES/REDUCTASES FAMILY MEMBER"/>
    <property type="match status" value="1"/>
</dbReference>
<dbReference type="AlphaFoldDB" id="A0A875S2F9"/>
<dbReference type="PANTHER" id="PTHR42760:SF133">
    <property type="entry name" value="3-OXOACYL-[ACYL-CARRIER-PROTEIN] REDUCTASE"/>
    <property type="match status" value="1"/>
</dbReference>
<dbReference type="RefSeq" id="XP_038778668.1">
    <property type="nucleotide sequence ID" value="XM_038922740.1"/>
</dbReference>
<name>A0A875S2F9_EENNA</name>
<dbReference type="SUPFAM" id="SSF51735">
    <property type="entry name" value="NAD(P)-binding Rossmann-fold domains"/>
    <property type="match status" value="1"/>
</dbReference>
<dbReference type="PRINTS" id="PR00081">
    <property type="entry name" value="GDHRDH"/>
</dbReference>
<dbReference type="InterPro" id="IPR036291">
    <property type="entry name" value="NAD(P)-bd_dom_sf"/>
</dbReference>
<accession>A0A875S2F9</accession>
<evidence type="ECO:0000256" key="2">
    <source>
        <dbReference type="ARBA" id="ARBA00022857"/>
    </source>
</evidence>
<keyword evidence="3" id="KW-0560">Oxidoreductase</keyword>
<dbReference type="Gene3D" id="3.40.50.720">
    <property type="entry name" value="NAD(P)-binding Rossmann-like Domain"/>
    <property type="match status" value="1"/>
</dbReference>
<gene>
    <name evidence="5" type="ORF">FOA43_002444</name>
</gene>
<dbReference type="InterPro" id="IPR002347">
    <property type="entry name" value="SDR_fam"/>
</dbReference>
<organism evidence="5 6">
    <name type="scientific">Eeniella nana</name>
    <name type="common">Yeast</name>
    <name type="synonym">Brettanomyces nanus</name>
    <dbReference type="NCBI Taxonomy" id="13502"/>
    <lineage>
        <taxon>Eukaryota</taxon>
        <taxon>Fungi</taxon>
        <taxon>Dikarya</taxon>
        <taxon>Ascomycota</taxon>
        <taxon>Saccharomycotina</taxon>
        <taxon>Pichiomycetes</taxon>
        <taxon>Pichiales</taxon>
        <taxon>Pichiaceae</taxon>
        <taxon>Brettanomyces</taxon>
    </lineage>
</organism>
<evidence type="ECO:0000256" key="3">
    <source>
        <dbReference type="ARBA" id="ARBA00023002"/>
    </source>
</evidence>
<evidence type="ECO:0000256" key="1">
    <source>
        <dbReference type="ARBA" id="ARBA00006484"/>
    </source>
</evidence>
<dbReference type="KEGG" id="bnn:FOA43_002444"/>
<dbReference type="EMBL" id="CP064813">
    <property type="protein sequence ID" value="QPG75103.1"/>
    <property type="molecule type" value="Genomic_DNA"/>
</dbReference>
<dbReference type="InterPro" id="IPR020904">
    <property type="entry name" value="Sc_DH/Rdtase_CS"/>
</dbReference>
<keyword evidence="2" id="KW-0521">NADP</keyword>
<dbReference type="GO" id="GO:0016616">
    <property type="term" value="F:oxidoreductase activity, acting on the CH-OH group of donors, NAD or NADP as acceptor"/>
    <property type="evidence" value="ECO:0007669"/>
    <property type="project" value="TreeGrafter"/>
</dbReference>
<comment type="similarity">
    <text evidence="1 4">Belongs to the short-chain dehydrogenases/reductases (SDR) family.</text>
</comment>
<dbReference type="PRINTS" id="PR00080">
    <property type="entry name" value="SDRFAMILY"/>
</dbReference>
<reference evidence="5" key="1">
    <citation type="submission" date="2020-10" db="EMBL/GenBank/DDBJ databases">
        <authorList>
            <person name="Roach M.J.R."/>
        </authorList>
    </citation>
    <scope>NUCLEOTIDE SEQUENCE</scope>
    <source>
        <strain evidence="5">CBS 1945</strain>
    </source>
</reference>
<evidence type="ECO:0000313" key="5">
    <source>
        <dbReference type="EMBL" id="QPG75103.1"/>
    </source>
</evidence>
<keyword evidence="6" id="KW-1185">Reference proteome</keyword>
<dbReference type="Proteomes" id="UP000662931">
    <property type="component" value="Chromosome 2"/>
</dbReference>
<proteinExistence type="inferred from homology"/>
<dbReference type="Pfam" id="PF00106">
    <property type="entry name" value="adh_short"/>
    <property type="match status" value="1"/>
</dbReference>
<protein>
    <submittedName>
        <fullName evidence="5">Uncharacterized protein</fullName>
    </submittedName>
</protein>
<dbReference type="GO" id="GO:0006633">
    <property type="term" value="P:fatty acid biosynthetic process"/>
    <property type="evidence" value="ECO:0007669"/>
    <property type="project" value="TreeGrafter"/>
</dbReference>
<sequence length="250" mass="27571">MASLLKQHALITGGSRGIGFKIAQKLCGQGCKVTLLSRSKSRLIDTTDYLNESFPLVAGKKHGWVSCDLSDPEHLSERLLSQFEDYKSVNILINCAGQTQQRLLVNTNDATIDAIYKVNLISPTILCHFFSRNMLRQHLENANIVNVSSILAQKYLPGTAVYSASKLALNGLTLSLSQEMNRKGNQIVRVNSILPGLIRETDMGESVNMETMQQYGLDQMTTKAETVANEVLKVVMDSRITGELIQVLAV</sequence>
<evidence type="ECO:0000313" key="6">
    <source>
        <dbReference type="Proteomes" id="UP000662931"/>
    </source>
</evidence>
<dbReference type="CDD" id="cd05233">
    <property type="entry name" value="SDR_c"/>
    <property type="match status" value="1"/>
</dbReference>